<keyword evidence="1" id="KW-0813">Transport</keyword>
<dbReference type="PANTHER" id="PTHR45772">
    <property type="entry name" value="CONSERVED COMPONENT OF ABC TRANSPORTER FOR NATURAL AMINO ACIDS-RELATED"/>
    <property type="match status" value="1"/>
</dbReference>
<dbReference type="Proteomes" id="UP001156905">
    <property type="component" value="Unassembled WGS sequence"/>
</dbReference>
<dbReference type="PROSITE" id="PS50893">
    <property type="entry name" value="ABC_TRANSPORTER_2"/>
    <property type="match status" value="1"/>
</dbReference>
<keyword evidence="2" id="KW-0547">Nucleotide-binding</keyword>
<name>A0ABQ6B5N9_9BRAD</name>
<dbReference type="SUPFAM" id="SSF52540">
    <property type="entry name" value="P-loop containing nucleoside triphosphate hydrolases"/>
    <property type="match status" value="1"/>
</dbReference>
<evidence type="ECO:0000256" key="3">
    <source>
        <dbReference type="ARBA" id="ARBA00022840"/>
    </source>
</evidence>
<dbReference type="CDD" id="cd03219">
    <property type="entry name" value="ABC_Mj1267_LivG_branched"/>
    <property type="match status" value="1"/>
</dbReference>
<dbReference type="Pfam" id="PF00005">
    <property type="entry name" value="ABC_tran"/>
    <property type="match status" value="1"/>
</dbReference>
<keyword evidence="7" id="KW-1185">Reference proteome</keyword>
<comment type="caution">
    <text evidence="6">The sequence shown here is derived from an EMBL/GenBank/DDBJ whole genome shotgun (WGS) entry which is preliminary data.</text>
</comment>
<dbReference type="GO" id="GO:0005524">
    <property type="term" value="F:ATP binding"/>
    <property type="evidence" value="ECO:0007669"/>
    <property type="project" value="UniProtKB-KW"/>
</dbReference>
<organism evidence="6 7">
    <name type="scientific">Bradyrhizobium iriomotense</name>
    <dbReference type="NCBI Taxonomy" id="441950"/>
    <lineage>
        <taxon>Bacteria</taxon>
        <taxon>Pseudomonadati</taxon>
        <taxon>Pseudomonadota</taxon>
        <taxon>Alphaproteobacteria</taxon>
        <taxon>Hyphomicrobiales</taxon>
        <taxon>Nitrobacteraceae</taxon>
        <taxon>Bradyrhizobium</taxon>
    </lineage>
</organism>
<sequence length="306" mass="32485">MSLVATAGGDALIVARARERATEASRVARETSRATDAVRVADAGVPVLTLQGISLSFGGVTALDGIDLAVAKGEIRAIIGPNGAGKSSLLNVVSGLYRPDRGVVQLGSERFRHVPTARLAAVGVARTFQNLALFKGLPVLDNVVMGLVHRRRAGFVRQILSTPQARREEAEARAAAEEAITFLHLDAVKHQLAGGLPYGILKRVELARALVARPQLLLLDEPLAGVTLAEKRELAAHLRNARDAYGTTIVLIEHDIGVVMGLSDRIAVLDYGRKIADGTPDEVRSCQAVIDAYLGVAHEGETELVI</sequence>
<evidence type="ECO:0000259" key="5">
    <source>
        <dbReference type="PROSITE" id="PS50893"/>
    </source>
</evidence>
<dbReference type="SMART" id="SM00382">
    <property type="entry name" value="AAA"/>
    <property type="match status" value="1"/>
</dbReference>
<evidence type="ECO:0000256" key="4">
    <source>
        <dbReference type="ARBA" id="ARBA00024722"/>
    </source>
</evidence>
<dbReference type="InterPro" id="IPR003593">
    <property type="entry name" value="AAA+_ATPase"/>
</dbReference>
<dbReference type="Pfam" id="PF12399">
    <property type="entry name" value="BCA_ABC_TP_C"/>
    <property type="match status" value="1"/>
</dbReference>
<dbReference type="EMBL" id="BSOW01000028">
    <property type="protein sequence ID" value="GLR89737.1"/>
    <property type="molecule type" value="Genomic_DNA"/>
</dbReference>
<dbReference type="InterPro" id="IPR027417">
    <property type="entry name" value="P-loop_NTPase"/>
</dbReference>
<dbReference type="InterPro" id="IPR051120">
    <property type="entry name" value="ABC_AA/LPS_Transport"/>
</dbReference>
<evidence type="ECO:0000256" key="1">
    <source>
        <dbReference type="ARBA" id="ARBA00022448"/>
    </source>
</evidence>
<evidence type="ECO:0000313" key="7">
    <source>
        <dbReference type="Proteomes" id="UP001156905"/>
    </source>
</evidence>
<protein>
    <submittedName>
        <fullName evidence="6">ABC transporter ATP-binding protein</fullName>
    </submittedName>
</protein>
<proteinExistence type="predicted"/>
<dbReference type="InterPro" id="IPR032823">
    <property type="entry name" value="BCA_ABC_TP_C"/>
</dbReference>
<gene>
    <name evidence="6" type="ORF">GCM10007857_64510</name>
</gene>
<reference evidence="7" key="1">
    <citation type="journal article" date="2019" name="Int. J. Syst. Evol. Microbiol.">
        <title>The Global Catalogue of Microorganisms (GCM) 10K type strain sequencing project: providing services to taxonomists for standard genome sequencing and annotation.</title>
        <authorList>
            <consortium name="The Broad Institute Genomics Platform"/>
            <consortium name="The Broad Institute Genome Sequencing Center for Infectious Disease"/>
            <person name="Wu L."/>
            <person name="Ma J."/>
        </authorList>
    </citation>
    <scope>NUCLEOTIDE SEQUENCE [LARGE SCALE GENOMIC DNA]</scope>
    <source>
        <strain evidence="7">NBRC 102520</strain>
    </source>
</reference>
<dbReference type="RefSeq" id="WP_284272085.1">
    <property type="nucleotide sequence ID" value="NZ_BSOW01000028.1"/>
</dbReference>
<dbReference type="InterPro" id="IPR003439">
    <property type="entry name" value="ABC_transporter-like_ATP-bd"/>
</dbReference>
<dbReference type="PANTHER" id="PTHR45772:SF1">
    <property type="entry name" value="ABC TRANSPORTER ATP-BINDING PROTEIN"/>
    <property type="match status" value="1"/>
</dbReference>
<dbReference type="Gene3D" id="3.40.50.300">
    <property type="entry name" value="P-loop containing nucleotide triphosphate hydrolases"/>
    <property type="match status" value="1"/>
</dbReference>
<evidence type="ECO:0000313" key="6">
    <source>
        <dbReference type="EMBL" id="GLR89737.1"/>
    </source>
</evidence>
<accession>A0ABQ6B5N9</accession>
<comment type="function">
    <text evidence="4">Involved in beta-(1--&gt;2)glucan export. Transmembrane domains (TMD) form a pore in the inner membrane and the ATP-binding domain (NBD) is responsible for energy generation.</text>
</comment>
<feature type="domain" description="ABC transporter" evidence="5">
    <location>
        <begin position="48"/>
        <end position="296"/>
    </location>
</feature>
<keyword evidence="3 6" id="KW-0067">ATP-binding</keyword>
<evidence type="ECO:0000256" key="2">
    <source>
        <dbReference type="ARBA" id="ARBA00022741"/>
    </source>
</evidence>